<reference evidence="2 3" key="1">
    <citation type="submission" date="2017-07" db="EMBL/GenBank/DDBJ databases">
        <title>Complete genome sequence of Oryzomicrobium terrae TPP412.</title>
        <authorList>
            <person name="Chiu L.-W."/>
            <person name="Lo K.-J."/>
            <person name="Tsai Y.-M."/>
            <person name="Lin S.-S."/>
            <person name="Kuo C.-H."/>
            <person name="Liu C.-T."/>
        </authorList>
    </citation>
    <scope>NUCLEOTIDE SEQUENCE [LARGE SCALE GENOMIC DNA]</scope>
    <source>
        <strain evidence="2 3">TPP412</strain>
    </source>
</reference>
<dbReference type="InterPro" id="IPR036457">
    <property type="entry name" value="PPM-type-like_dom_sf"/>
</dbReference>
<keyword evidence="3" id="KW-1185">Reference proteome</keyword>
<dbReference type="InterPro" id="IPR001932">
    <property type="entry name" value="PPM-type_phosphatase-like_dom"/>
</dbReference>
<name>A0A5C1EC80_9RHOO</name>
<dbReference type="AlphaFoldDB" id="A0A5C1EC80"/>
<dbReference type="EMBL" id="CP022579">
    <property type="protein sequence ID" value="QEL65757.1"/>
    <property type="molecule type" value="Genomic_DNA"/>
</dbReference>
<organism evidence="2 3">
    <name type="scientific">Oryzomicrobium terrae</name>
    <dbReference type="NCBI Taxonomy" id="1735038"/>
    <lineage>
        <taxon>Bacteria</taxon>
        <taxon>Pseudomonadati</taxon>
        <taxon>Pseudomonadota</taxon>
        <taxon>Betaproteobacteria</taxon>
        <taxon>Rhodocyclales</taxon>
        <taxon>Rhodocyclaceae</taxon>
        <taxon>Oryzomicrobium</taxon>
    </lineage>
</organism>
<dbReference type="SMART" id="SM00331">
    <property type="entry name" value="PP2C_SIG"/>
    <property type="match status" value="1"/>
</dbReference>
<evidence type="ECO:0000313" key="2">
    <source>
        <dbReference type="EMBL" id="QEL65757.1"/>
    </source>
</evidence>
<dbReference type="SUPFAM" id="SSF81606">
    <property type="entry name" value="PP2C-like"/>
    <property type="match status" value="1"/>
</dbReference>
<dbReference type="Pfam" id="PF13672">
    <property type="entry name" value="PP2C_2"/>
    <property type="match status" value="1"/>
</dbReference>
<accession>A0A5C1EC80</accession>
<dbReference type="Gene3D" id="3.60.40.10">
    <property type="entry name" value="PPM-type phosphatase domain"/>
    <property type="match status" value="1"/>
</dbReference>
<proteinExistence type="predicted"/>
<dbReference type="PROSITE" id="PS51746">
    <property type="entry name" value="PPM_2"/>
    <property type="match status" value="1"/>
</dbReference>
<evidence type="ECO:0000259" key="1">
    <source>
        <dbReference type="PROSITE" id="PS51746"/>
    </source>
</evidence>
<evidence type="ECO:0000313" key="3">
    <source>
        <dbReference type="Proteomes" id="UP000323671"/>
    </source>
</evidence>
<feature type="domain" description="PPM-type phosphatase" evidence="1">
    <location>
        <begin position="6"/>
        <end position="245"/>
    </location>
</feature>
<dbReference type="CDD" id="cd00143">
    <property type="entry name" value="PP2Cc"/>
    <property type="match status" value="1"/>
</dbReference>
<sequence>MPLQLDVCVSQHIGDRHEQQDRVALLPHPRLRGVVLAVVADGMGGHEGGALAAEQVIHTARQCLEGYSPSEDTPEELLRMIFDEAHTLIRAGRFINEKDPHSTGVVLLLEPTRATWAHCGDSRLYWFRNGQLQQRTDDHSYVGQLVRDGKISEEEASFHPNRNVLLTALGGRETPLVDIGHNDALAAGDAFLVCSDGLWGYFADAELGGLVATQSAREAAEEMMRRARSRGRGEGDNLSLALVRLNEIPVAKPGLASVRRPVGSTPVTSG</sequence>
<dbReference type="SMART" id="SM00332">
    <property type="entry name" value="PP2Cc"/>
    <property type="match status" value="1"/>
</dbReference>
<protein>
    <submittedName>
        <fullName evidence="2">Putative phosphoprotein phosphatase</fullName>
    </submittedName>
</protein>
<gene>
    <name evidence="2" type="ORF">OTERR_22810</name>
</gene>
<dbReference type="KEGG" id="otr:OTERR_22810"/>
<dbReference type="RefSeq" id="WP_149425856.1">
    <property type="nucleotide sequence ID" value="NZ_CP022579.1"/>
</dbReference>
<dbReference type="Proteomes" id="UP000323671">
    <property type="component" value="Chromosome"/>
</dbReference>